<gene>
    <name evidence="11" type="ORF">JMJ35_000303</name>
</gene>
<comment type="caution">
    <text evidence="11">The sequence shown here is derived from an EMBL/GenBank/DDBJ whole genome shotgun (WGS) entry which is preliminary data.</text>
</comment>
<dbReference type="Pfam" id="PF07690">
    <property type="entry name" value="MFS_1"/>
    <property type="match status" value="1"/>
</dbReference>
<proteinExistence type="inferred from homology"/>
<feature type="transmembrane region" description="Helical" evidence="8">
    <location>
        <begin position="102"/>
        <end position="122"/>
    </location>
</feature>
<dbReference type="AlphaFoldDB" id="A0AA39RBD9"/>
<dbReference type="GO" id="GO:0015113">
    <property type="term" value="F:nitrite transmembrane transporter activity"/>
    <property type="evidence" value="ECO:0007669"/>
    <property type="project" value="InterPro"/>
</dbReference>
<dbReference type="InterPro" id="IPR011701">
    <property type="entry name" value="MFS"/>
</dbReference>
<evidence type="ECO:0000256" key="1">
    <source>
        <dbReference type="ARBA" id="ARBA00004141"/>
    </source>
</evidence>
<dbReference type="InterPro" id="IPR044772">
    <property type="entry name" value="NO3_transporter"/>
</dbReference>
<keyword evidence="6 8" id="KW-0534">Nitrate assimilation</keyword>
<dbReference type="EMBL" id="JAFEKC020000001">
    <property type="protein sequence ID" value="KAK0517148.1"/>
    <property type="molecule type" value="Genomic_DNA"/>
</dbReference>
<dbReference type="PROSITE" id="PS50850">
    <property type="entry name" value="MFS"/>
    <property type="match status" value="1"/>
</dbReference>
<dbReference type="NCBIfam" id="TIGR00886">
    <property type="entry name" value="2A0108"/>
    <property type="match status" value="1"/>
</dbReference>
<feature type="transmembrane region" description="Helical" evidence="8">
    <location>
        <begin position="72"/>
        <end position="90"/>
    </location>
</feature>
<organism evidence="11 12">
    <name type="scientific">Cladonia borealis</name>
    <dbReference type="NCBI Taxonomy" id="184061"/>
    <lineage>
        <taxon>Eukaryota</taxon>
        <taxon>Fungi</taxon>
        <taxon>Dikarya</taxon>
        <taxon>Ascomycota</taxon>
        <taxon>Pezizomycotina</taxon>
        <taxon>Lecanoromycetes</taxon>
        <taxon>OSLEUM clade</taxon>
        <taxon>Lecanoromycetidae</taxon>
        <taxon>Lecanorales</taxon>
        <taxon>Lecanorineae</taxon>
        <taxon>Cladoniaceae</taxon>
        <taxon>Cladonia</taxon>
    </lineage>
</organism>
<dbReference type="InterPro" id="IPR020846">
    <property type="entry name" value="MFS_dom"/>
</dbReference>
<comment type="subcellular location">
    <subcellularLocation>
        <location evidence="8">Cell membrane</location>
        <topology evidence="8">Multi-pass membrane protein</topology>
    </subcellularLocation>
    <subcellularLocation>
        <location evidence="1">Membrane</location>
        <topology evidence="1">Multi-pass membrane protein</topology>
    </subcellularLocation>
</comment>
<name>A0AA39RBD9_9LECA</name>
<evidence type="ECO:0000313" key="12">
    <source>
        <dbReference type="Proteomes" id="UP001166286"/>
    </source>
</evidence>
<sequence length="508" mass="55579">MAFKVTSLWRAPTINQVNNKAQSIPIFNPFNIYGRVFLLSWWSFFIAFWSWYAFPPLLTVTIKNDLHLTQNQIANSNIVALTGTLIVRLSAGAACDRFGPRWTFAAILICGAIPTALAGTVTSATGLIILRFFIGILGGAFVPCQVWTTGFFDKNVVGTANALAAGFGNAGSGVTYFLMPAIFDSLVQHQHLTAHVAWRVAFVVPFIFIIVTALVLIIACPDAPTGKWSTRAYDMQRQAEHRDVYVSNLDDQAETRKPGRKSPHKSNHGVEMDYFPGAKQEQDTANEDDFLNAASWELVEKPTYHGTIKSICSLPTLTLITAYFCTFGTELAVNSFLGAYYLKNFPHLGQTGSGRWAAMYGLFNAVFRPMGGMISDLIYRATKSLWAKKILMHSLAIIMGCFMLAIGFINPHHKSMMFGLMTGLAFFEEAGNGSVFSLLPHVHPTSNGLITGVTGAAGNLGGIVYLLVARYNGTNYAKVFWTVGFVNIGASLLVAWIRPIPKGQVGAR</sequence>
<dbReference type="GO" id="GO:0015112">
    <property type="term" value="F:nitrate transmembrane transporter activity"/>
    <property type="evidence" value="ECO:0007669"/>
    <property type="project" value="UniProtKB-UniRule"/>
</dbReference>
<evidence type="ECO:0000256" key="2">
    <source>
        <dbReference type="ARBA" id="ARBA00008432"/>
    </source>
</evidence>
<feature type="transmembrane region" description="Helical" evidence="8">
    <location>
        <begin position="357"/>
        <end position="378"/>
    </location>
</feature>
<evidence type="ECO:0000256" key="5">
    <source>
        <dbReference type="ARBA" id="ARBA00022989"/>
    </source>
</evidence>
<feature type="compositionally biased region" description="Basic residues" evidence="9">
    <location>
        <begin position="258"/>
        <end position="267"/>
    </location>
</feature>
<keyword evidence="3 8" id="KW-0813">Transport</keyword>
<dbReference type="PANTHER" id="PTHR23515">
    <property type="entry name" value="HIGH-AFFINITY NITRATE TRANSPORTER 2.3"/>
    <property type="match status" value="1"/>
</dbReference>
<keyword evidence="8" id="KW-1003">Cell membrane</keyword>
<keyword evidence="5 8" id="KW-1133">Transmembrane helix</keyword>
<feature type="transmembrane region" description="Helical" evidence="8">
    <location>
        <begin position="128"/>
        <end position="148"/>
    </location>
</feature>
<feature type="transmembrane region" description="Helical" evidence="8">
    <location>
        <begin position="32"/>
        <end position="52"/>
    </location>
</feature>
<dbReference type="Proteomes" id="UP001166286">
    <property type="component" value="Unassembled WGS sequence"/>
</dbReference>
<dbReference type="GO" id="GO:0042128">
    <property type="term" value="P:nitrate assimilation"/>
    <property type="evidence" value="ECO:0007669"/>
    <property type="project" value="UniProtKB-UniRule"/>
</dbReference>
<feature type="region of interest" description="Disordered" evidence="9">
    <location>
        <begin position="247"/>
        <end position="272"/>
    </location>
</feature>
<feature type="transmembrane region" description="Helical" evidence="8">
    <location>
        <begin position="390"/>
        <end position="409"/>
    </location>
</feature>
<evidence type="ECO:0000256" key="6">
    <source>
        <dbReference type="ARBA" id="ARBA00023063"/>
    </source>
</evidence>
<feature type="transmembrane region" description="Helical" evidence="8">
    <location>
        <begin position="479"/>
        <end position="497"/>
    </location>
</feature>
<dbReference type="InterPro" id="IPR036259">
    <property type="entry name" value="MFS_trans_sf"/>
</dbReference>
<keyword evidence="12" id="KW-1185">Reference proteome</keyword>
<evidence type="ECO:0000256" key="9">
    <source>
        <dbReference type="SAM" id="MobiDB-lite"/>
    </source>
</evidence>
<dbReference type="SUPFAM" id="SSF103473">
    <property type="entry name" value="MFS general substrate transporter"/>
    <property type="match status" value="1"/>
</dbReference>
<evidence type="ECO:0000259" key="10">
    <source>
        <dbReference type="PROSITE" id="PS50850"/>
    </source>
</evidence>
<feature type="transmembrane region" description="Helical" evidence="8">
    <location>
        <begin position="448"/>
        <end position="467"/>
    </location>
</feature>
<evidence type="ECO:0000256" key="8">
    <source>
        <dbReference type="RuleBase" id="RU366033"/>
    </source>
</evidence>
<keyword evidence="4 8" id="KW-0812">Transmembrane</keyword>
<keyword evidence="7 8" id="KW-0472">Membrane</keyword>
<evidence type="ECO:0000256" key="4">
    <source>
        <dbReference type="ARBA" id="ARBA00022692"/>
    </source>
</evidence>
<feature type="domain" description="Major facilitator superfamily (MFS) profile" evidence="10">
    <location>
        <begin position="36"/>
        <end position="502"/>
    </location>
</feature>
<evidence type="ECO:0000313" key="11">
    <source>
        <dbReference type="EMBL" id="KAK0517148.1"/>
    </source>
</evidence>
<dbReference type="GO" id="GO:0005886">
    <property type="term" value="C:plasma membrane"/>
    <property type="evidence" value="ECO:0007669"/>
    <property type="project" value="UniProtKB-SubCell"/>
</dbReference>
<comment type="similarity">
    <text evidence="2 8">Belongs to the major facilitator superfamily. Nitrate/nitrite porter (TC 2.A.1.8) family.</text>
</comment>
<dbReference type="InterPro" id="IPR004737">
    <property type="entry name" value="NO3_transporter_NarK/NarU-like"/>
</dbReference>
<reference evidence="11" key="1">
    <citation type="submission" date="2023-03" db="EMBL/GenBank/DDBJ databases">
        <title>Complete genome of Cladonia borealis.</title>
        <authorList>
            <person name="Park H."/>
        </authorList>
    </citation>
    <scope>NUCLEOTIDE SEQUENCE</scope>
    <source>
        <strain evidence="11">ANT050790</strain>
    </source>
</reference>
<feature type="transmembrane region" description="Helical" evidence="8">
    <location>
        <begin position="195"/>
        <end position="219"/>
    </location>
</feature>
<feature type="transmembrane region" description="Helical" evidence="8">
    <location>
        <begin position="160"/>
        <end position="183"/>
    </location>
</feature>
<evidence type="ECO:0000256" key="7">
    <source>
        <dbReference type="ARBA" id="ARBA00023136"/>
    </source>
</evidence>
<accession>A0AA39RBD9</accession>
<protein>
    <recommendedName>
        <fullName evidence="8">Nitrate/nitrite transporter</fullName>
    </recommendedName>
</protein>
<dbReference type="Gene3D" id="1.20.1250.20">
    <property type="entry name" value="MFS general substrate transporter like domains"/>
    <property type="match status" value="2"/>
</dbReference>
<feature type="transmembrane region" description="Helical" evidence="8">
    <location>
        <begin position="317"/>
        <end position="337"/>
    </location>
</feature>
<evidence type="ECO:0000256" key="3">
    <source>
        <dbReference type="ARBA" id="ARBA00022448"/>
    </source>
</evidence>